<evidence type="ECO:0000313" key="3">
    <source>
        <dbReference type="Proteomes" id="UP000626109"/>
    </source>
</evidence>
<proteinExistence type="predicted"/>
<dbReference type="AlphaFoldDB" id="A0A813J4S8"/>
<dbReference type="Proteomes" id="UP000626109">
    <property type="component" value="Unassembled WGS sequence"/>
</dbReference>
<accession>A0A813J4S8</accession>
<reference evidence="2" key="1">
    <citation type="submission" date="2021-02" db="EMBL/GenBank/DDBJ databases">
        <authorList>
            <person name="Dougan E. K."/>
            <person name="Rhodes N."/>
            <person name="Thang M."/>
            <person name="Chan C."/>
        </authorList>
    </citation>
    <scope>NUCLEOTIDE SEQUENCE</scope>
</reference>
<gene>
    <name evidence="2" type="ORF">PGLA2088_LOCUS15513</name>
</gene>
<sequence length="135" mass="13730">VHAVPLVSTTDNTWYAKHTVAPIVSHGAADATAQAVTFSISDLSNGPPSGEAAHEAASPQPCSSKVLEATSQPKELAPKMMSASAAPTAEAEQQQQQQQQPKMMSASAAPSAEAAFELWPAAAAPVKGAVNAAEL</sequence>
<feature type="non-terminal residue" evidence="2">
    <location>
        <position position="135"/>
    </location>
</feature>
<evidence type="ECO:0000256" key="1">
    <source>
        <dbReference type="SAM" id="MobiDB-lite"/>
    </source>
</evidence>
<feature type="region of interest" description="Disordered" evidence="1">
    <location>
        <begin position="41"/>
        <end position="111"/>
    </location>
</feature>
<protein>
    <submittedName>
        <fullName evidence="2">Uncharacterized protein</fullName>
    </submittedName>
</protein>
<dbReference type="EMBL" id="CAJNNW010019232">
    <property type="protein sequence ID" value="CAE8664286.1"/>
    <property type="molecule type" value="Genomic_DNA"/>
</dbReference>
<name>A0A813J4S8_POLGL</name>
<organism evidence="2 3">
    <name type="scientific">Polarella glacialis</name>
    <name type="common">Dinoflagellate</name>
    <dbReference type="NCBI Taxonomy" id="89957"/>
    <lineage>
        <taxon>Eukaryota</taxon>
        <taxon>Sar</taxon>
        <taxon>Alveolata</taxon>
        <taxon>Dinophyceae</taxon>
        <taxon>Suessiales</taxon>
        <taxon>Suessiaceae</taxon>
        <taxon>Polarella</taxon>
    </lineage>
</organism>
<feature type="compositionally biased region" description="Low complexity" evidence="1">
    <location>
        <begin position="80"/>
        <end position="111"/>
    </location>
</feature>
<evidence type="ECO:0000313" key="2">
    <source>
        <dbReference type="EMBL" id="CAE8664286.1"/>
    </source>
</evidence>
<feature type="non-terminal residue" evidence="2">
    <location>
        <position position="1"/>
    </location>
</feature>
<comment type="caution">
    <text evidence="2">The sequence shown here is derived from an EMBL/GenBank/DDBJ whole genome shotgun (WGS) entry which is preliminary data.</text>
</comment>